<dbReference type="STRING" id="137838.GCA_001458595_03713"/>
<dbReference type="GO" id="GO:0005524">
    <property type="term" value="F:ATP binding"/>
    <property type="evidence" value="ECO:0007669"/>
    <property type="project" value="UniProtKB-KW"/>
</dbReference>
<protein>
    <submittedName>
        <fullName evidence="8">GHMP kinase</fullName>
    </submittedName>
</protein>
<dbReference type="GO" id="GO:0050201">
    <property type="term" value="F:fucokinase activity"/>
    <property type="evidence" value="ECO:0007669"/>
    <property type="project" value="TreeGrafter"/>
</dbReference>
<keyword evidence="3 8" id="KW-0418">Kinase</keyword>
<comment type="caution">
    <text evidence="8">The sequence shown here is derived from an EMBL/GenBank/DDBJ whole genome shotgun (WGS) entry which is preliminary data.</text>
</comment>
<dbReference type="PANTHER" id="PTHR32463">
    <property type="entry name" value="L-FUCOSE KINASE"/>
    <property type="match status" value="1"/>
</dbReference>
<dbReference type="OrthoDB" id="9812992at2"/>
<dbReference type="Pfam" id="PF00288">
    <property type="entry name" value="GHMP_kinases_N"/>
    <property type="match status" value="1"/>
</dbReference>
<name>A0A2A7ML33_9CLOT</name>
<dbReference type="Pfam" id="PF08544">
    <property type="entry name" value="GHMP_kinases_C"/>
    <property type="match status" value="1"/>
</dbReference>
<accession>A0A2A7ML33</accession>
<dbReference type="InterPro" id="IPR036554">
    <property type="entry name" value="GHMP_kinase_C_sf"/>
</dbReference>
<dbReference type="SUPFAM" id="SSF55060">
    <property type="entry name" value="GHMP Kinase, C-terminal domain"/>
    <property type="match status" value="1"/>
</dbReference>
<dbReference type="InterPro" id="IPR052203">
    <property type="entry name" value="GHMP_Kinase-Related"/>
</dbReference>
<evidence type="ECO:0000256" key="4">
    <source>
        <dbReference type="ARBA" id="ARBA00022840"/>
    </source>
</evidence>
<feature type="domain" description="GHMP kinase N-terminal" evidence="6">
    <location>
        <begin position="72"/>
        <end position="154"/>
    </location>
</feature>
<keyword evidence="4" id="KW-0067">ATP-binding</keyword>
<evidence type="ECO:0000259" key="6">
    <source>
        <dbReference type="Pfam" id="PF00288"/>
    </source>
</evidence>
<dbReference type="PRINTS" id="PR00960">
    <property type="entry name" value="LMBPPROTEIN"/>
</dbReference>
<dbReference type="SUPFAM" id="SSF54211">
    <property type="entry name" value="Ribosomal protein S5 domain 2-like"/>
    <property type="match status" value="1"/>
</dbReference>
<dbReference type="Proteomes" id="UP000220840">
    <property type="component" value="Unassembled WGS sequence"/>
</dbReference>
<evidence type="ECO:0000256" key="5">
    <source>
        <dbReference type="ARBA" id="ARBA00038121"/>
    </source>
</evidence>
<keyword evidence="9" id="KW-1185">Reference proteome</keyword>
<organism evidence="8 9">
    <name type="scientific">Clostridium neonatale</name>
    <dbReference type="NCBI Taxonomy" id="137838"/>
    <lineage>
        <taxon>Bacteria</taxon>
        <taxon>Bacillati</taxon>
        <taxon>Bacillota</taxon>
        <taxon>Clostridia</taxon>
        <taxon>Eubacteriales</taxon>
        <taxon>Clostridiaceae</taxon>
        <taxon>Clostridium</taxon>
    </lineage>
</organism>
<dbReference type="PIRSF" id="PIRSF036406">
    <property type="entry name" value="Hept_kin"/>
    <property type="match status" value="1"/>
</dbReference>
<evidence type="ECO:0000256" key="3">
    <source>
        <dbReference type="ARBA" id="ARBA00022777"/>
    </source>
</evidence>
<proteinExistence type="inferred from homology"/>
<dbReference type="InterPro" id="IPR014606">
    <property type="entry name" value="Heptose_7-P_kinase"/>
</dbReference>
<dbReference type="EMBL" id="PDCJ01000001">
    <property type="protein sequence ID" value="PEG32213.1"/>
    <property type="molecule type" value="Genomic_DNA"/>
</dbReference>
<dbReference type="Gene3D" id="3.30.230.120">
    <property type="match status" value="1"/>
</dbReference>
<dbReference type="PANTHER" id="PTHR32463:SF0">
    <property type="entry name" value="L-FUCOSE KINASE"/>
    <property type="match status" value="1"/>
</dbReference>
<evidence type="ECO:0000313" key="8">
    <source>
        <dbReference type="EMBL" id="PEG32213.1"/>
    </source>
</evidence>
<evidence type="ECO:0000256" key="1">
    <source>
        <dbReference type="ARBA" id="ARBA00022679"/>
    </source>
</evidence>
<evidence type="ECO:0000256" key="2">
    <source>
        <dbReference type="ARBA" id="ARBA00022741"/>
    </source>
</evidence>
<dbReference type="GO" id="GO:0042352">
    <property type="term" value="P:GDP-L-fucose salvage"/>
    <property type="evidence" value="ECO:0007669"/>
    <property type="project" value="TreeGrafter"/>
</dbReference>
<dbReference type="InterPro" id="IPR006204">
    <property type="entry name" value="GHMP_kinase_N_dom"/>
</dbReference>
<evidence type="ECO:0000259" key="7">
    <source>
        <dbReference type="Pfam" id="PF08544"/>
    </source>
</evidence>
<dbReference type="InterPro" id="IPR013750">
    <property type="entry name" value="GHMP_kinase_C_dom"/>
</dbReference>
<reference evidence="8 9" key="1">
    <citation type="submission" date="2017-10" db="EMBL/GenBank/DDBJ databases">
        <title>Effective Description of Clostridium neonatale sp. nov. linked to necrotizing enterocolitis in neonates and a clarification of species assignable to the genus Clostridium (Prazmowski 1880) emend. Lawson and Rainey 2016.</title>
        <authorList>
            <person name="Bernard K."/>
            <person name="Burdz T."/>
            <person name="Wiebe D."/>
            <person name="Balcewich B."/>
            <person name="Alfa M."/>
            <person name="Bernier A.-M."/>
        </authorList>
    </citation>
    <scope>NUCLEOTIDE SEQUENCE [LARGE SCALE GENOMIC DNA]</scope>
    <source>
        <strain evidence="8 9">LCDC99A005</strain>
    </source>
</reference>
<dbReference type="RefSeq" id="WP_058296359.1">
    <property type="nucleotide sequence ID" value="NZ_CAMRXG010000021.1"/>
</dbReference>
<gene>
    <name evidence="8" type="ORF">CQ394_11120</name>
</gene>
<comment type="similarity">
    <text evidence="5">Belongs to the GHMP kinase family.</text>
</comment>
<dbReference type="InterPro" id="IPR020568">
    <property type="entry name" value="Ribosomal_Su5_D2-typ_SF"/>
</dbReference>
<keyword evidence="2" id="KW-0547">Nucleotide-binding</keyword>
<feature type="domain" description="GHMP kinase C-terminal" evidence="7">
    <location>
        <begin position="232"/>
        <end position="299"/>
    </location>
</feature>
<evidence type="ECO:0000313" key="9">
    <source>
        <dbReference type="Proteomes" id="UP000220840"/>
    </source>
</evidence>
<sequence length="323" mass="35926">MIISKTPFRISFFGGGTDLKEYYINNTGIVASTTIDKYIYITVNKRFDNSIRISYSKTEIAEKRDDIQHPIVKEALKLLDIDGGIEITSIADIPAKTGLGSSSTFTVGLLNALYAYKGIYVNAETLAKKACEIEIDILKEPIGKQDQYAAAYGGLNSIRFNSDETVFVDPIICNKDIKYEFENNLLLFYTGITRSAGEILGSQKKNTSNNIENLTSMKLLVDDLKQILSEGNNLKQIGEKLNDSWLFKRKLSNNISNNFIDSIYNLAINNGAIGGKVLGAGGGGFLLFYCEPHNHKQLIYALKDLKYVPFNFESQGSKIIFVD</sequence>
<dbReference type="AlphaFoldDB" id="A0A2A7ML33"/>
<dbReference type="InterPro" id="IPR001174">
    <property type="entry name" value="HddA/FKP"/>
</dbReference>
<keyword evidence="1" id="KW-0808">Transferase</keyword>